<dbReference type="OrthoDB" id="63112at2759"/>
<dbReference type="RefSeq" id="XP_026878095.1">
    <property type="nucleotide sequence ID" value="XM_027022294.2"/>
</dbReference>
<reference evidence="1" key="3">
    <citation type="submission" date="2020-05" db="EMBL/GenBank/DDBJ databases">
        <title>Electrophorus electricus (electric eel) genome, fEleEle1, primary haplotype.</title>
        <authorList>
            <person name="Myers G."/>
            <person name="Meyer A."/>
            <person name="Fedrigo O."/>
            <person name="Formenti G."/>
            <person name="Rhie A."/>
            <person name="Tracey A."/>
            <person name="Sims Y."/>
            <person name="Jarvis E.D."/>
        </authorList>
    </citation>
    <scope>NUCLEOTIDE SEQUENCE [LARGE SCALE GENOMIC DNA]</scope>
</reference>
<dbReference type="AlphaFoldDB" id="A0A4W4EVB9"/>
<protein>
    <submittedName>
        <fullName evidence="1">Uncharacterized protein</fullName>
    </submittedName>
</protein>
<evidence type="ECO:0000313" key="2">
    <source>
        <dbReference type="Proteomes" id="UP000314983"/>
    </source>
</evidence>
<dbReference type="Ensembl" id="ENSEEET00000016192.2">
    <property type="protein sequence ID" value="ENSEEEP00000016005.1"/>
    <property type="gene ID" value="ENSEEEG00000007924.2"/>
</dbReference>
<name>A0A4W4EVB9_ELEEL</name>
<gene>
    <name evidence="1" type="primary">RPP40</name>
</gene>
<dbReference type="GO" id="GO:0030681">
    <property type="term" value="C:multimeric ribonuclease P complex"/>
    <property type="evidence" value="ECO:0007669"/>
    <property type="project" value="TreeGrafter"/>
</dbReference>
<dbReference type="Pfam" id="PF08584">
    <property type="entry name" value="Ribonuc_P_40"/>
    <property type="match status" value="1"/>
</dbReference>
<sequence length="360" mass="40346">MSSHLEKCARSLLVCEKSSFMNEASRHETHVCKHSFNYKISVLIPECGVLPADIANVISHFKSYFLVRDLPVYKFLDAKFLDTVKKGGFYALSYKTRIDEDNVVALLSSGHLVLSLDKDTYQQLGLEGKPSEYKHRKDMRYVVTVDLTDKSLVPGTKRFQQVLLSLKERVPLKSDFLLTRCPPGAEEDGELQALLSQHTYEECRPTVISRSLTDIPRPSLHPSDLRGNAHSCTPVQFLEWLGSVNLNIRCNNSASSFLSTYVCPEPCATVNKVLLCTVTGFIPPEDVYALLQELRRCLAEPGFTDWVSLTVHGFADSPVSWGAAEHGFLKGGENFYNLVCFKNQDYWLHMATGSQDGCPP</sequence>
<dbReference type="Proteomes" id="UP000314983">
    <property type="component" value="Chromosome 7"/>
</dbReference>
<dbReference type="STRING" id="8005.ENSEEEP00000016005"/>
<reference evidence="1" key="4">
    <citation type="submission" date="2025-08" db="UniProtKB">
        <authorList>
            <consortium name="Ensembl"/>
        </authorList>
    </citation>
    <scope>IDENTIFICATION</scope>
</reference>
<dbReference type="PANTHER" id="PTHR15396">
    <property type="entry name" value="RIBONUCLEASE P PROTEIN SUBUNIT P40"/>
    <property type="match status" value="1"/>
</dbReference>
<evidence type="ECO:0000313" key="1">
    <source>
        <dbReference type="Ensembl" id="ENSEEEP00000016005.1"/>
    </source>
</evidence>
<dbReference type="GO" id="GO:0000447">
    <property type="term" value="P:endonucleolytic cleavage in ITS1 to separate SSU-rRNA from 5.8S rRNA and LSU-rRNA from tricistronic rRNA transcript (SSU-rRNA, 5.8S rRNA, LSU-rRNA)"/>
    <property type="evidence" value="ECO:0007669"/>
    <property type="project" value="TreeGrafter"/>
</dbReference>
<reference evidence="2" key="1">
    <citation type="journal article" date="2014" name="Science">
        <title>Nonhuman genetics. Genomic basis for the convergent evolution of electric organs.</title>
        <authorList>
            <person name="Gallant J.R."/>
            <person name="Traeger L.L."/>
            <person name="Volkening J.D."/>
            <person name="Moffett H."/>
            <person name="Chen P.H."/>
            <person name="Novina C.D."/>
            <person name="Phillips G.N.Jr."/>
            <person name="Anand R."/>
            <person name="Wells G.B."/>
            <person name="Pinch M."/>
            <person name="Guth R."/>
            <person name="Unguez G.A."/>
            <person name="Albert J.S."/>
            <person name="Zakon H.H."/>
            <person name="Samanta M.P."/>
            <person name="Sussman M.R."/>
        </authorList>
    </citation>
    <scope>NUCLEOTIDE SEQUENCE [LARGE SCALE GENOMIC DNA]</scope>
</reference>
<accession>A0A4W4EVB9</accession>
<reference evidence="1" key="5">
    <citation type="submission" date="2025-09" db="UniProtKB">
        <authorList>
            <consortium name="Ensembl"/>
        </authorList>
    </citation>
    <scope>IDENTIFICATION</scope>
</reference>
<dbReference type="GO" id="GO:0000171">
    <property type="term" value="F:ribonuclease MRP activity"/>
    <property type="evidence" value="ECO:0007669"/>
    <property type="project" value="TreeGrafter"/>
</dbReference>
<dbReference type="PANTHER" id="PTHR15396:SF1">
    <property type="entry name" value="RIBONUCLEASE P PROTEIN SUBUNIT P40"/>
    <property type="match status" value="1"/>
</dbReference>
<dbReference type="GeneID" id="113585013"/>
<organism evidence="1 2">
    <name type="scientific">Electrophorus electricus</name>
    <name type="common">Electric eel</name>
    <name type="synonym">Gymnotus electricus</name>
    <dbReference type="NCBI Taxonomy" id="8005"/>
    <lineage>
        <taxon>Eukaryota</taxon>
        <taxon>Metazoa</taxon>
        <taxon>Chordata</taxon>
        <taxon>Craniata</taxon>
        <taxon>Vertebrata</taxon>
        <taxon>Euteleostomi</taxon>
        <taxon>Actinopterygii</taxon>
        <taxon>Neopterygii</taxon>
        <taxon>Teleostei</taxon>
        <taxon>Ostariophysi</taxon>
        <taxon>Gymnotiformes</taxon>
        <taxon>Gymnotoidei</taxon>
        <taxon>Gymnotidae</taxon>
        <taxon>Electrophorus</taxon>
    </lineage>
</organism>
<dbReference type="GeneTree" id="ENSGT00390000014167"/>
<dbReference type="OMA" id="HAYNCRV"/>
<dbReference type="GO" id="GO:0000172">
    <property type="term" value="C:ribonuclease MRP complex"/>
    <property type="evidence" value="ECO:0007669"/>
    <property type="project" value="TreeGrafter"/>
</dbReference>
<proteinExistence type="predicted"/>
<dbReference type="GO" id="GO:0001682">
    <property type="term" value="P:tRNA 5'-leader removal"/>
    <property type="evidence" value="ECO:0007669"/>
    <property type="project" value="InterPro"/>
</dbReference>
<keyword evidence="2" id="KW-1185">Reference proteome</keyword>
<dbReference type="InterPro" id="IPR013893">
    <property type="entry name" value="RNase_P_Rpp40"/>
</dbReference>
<reference evidence="2" key="2">
    <citation type="journal article" date="2017" name="Sci. Adv.">
        <title>A tail of two voltages: Proteomic comparison of the three electric organs of the electric eel.</title>
        <authorList>
            <person name="Traeger L.L."/>
            <person name="Sabat G."/>
            <person name="Barrett-Wilt G.A."/>
            <person name="Wells G.B."/>
            <person name="Sussman M.R."/>
        </authorList>
    </citation>
    <scope>NUCLEOTIDE SEQUENCE [LARGE SCALE GENOMIC DNA]</scope>
</reference>
<dbReference type="GO" id="GO:0004526">
    <property type="term" value="F:ribonuclease P activity"/>
    <property type="evidence" value="ECO:0007669"/>
    <property type="project" value="TreeGrafter"/>
</dbReference>